<protein>
    <submittedName>
        <fullName evidence="1">Uncharacterized protein</fullName>
    </submittedName>
</protein>
<accession>E9S8S3</accession>
<dbReference type="InterPro" id="IPR036116">
    <property type="entry name" value="FN3_sf"/>
</dbReference>
<dbReference type="Proteomes" id="UP000004259">
    <property type="component" value="Unassembled WGS sequence"/>
</dbReference>
<dbReference type="InterPro" id="IPR013783">
    <property type="entry name" value="Ig-like_fold"/>
</dbReference>
<evidence type="ECO:0000313" key="2">
    <source>
        <dbReference type="Proteomes" id="UP000004259"/>
    </source>
</evidence>
<sequence>MAVMVPAAAAVVPATTAVNSGAIVASAQGEGYSWMTGDQYVPVGKQFTFEVNLGQTYLNGYQRSDFTYQWYYSDDQSDNMNWTKINGATNYTYTDTMTKDKNLRHFKVEVKNTKTGEVHDFDWFGMRTVNCYAVTTKLGAASIVKESSGTYVKIPVTLSGLYNNLLTGYHFEFQYDNSIFASAEFDDNTRLSPMGNDMNDKGRYIVTGADVSPKTVANGYVGDLYLELKNGANPNGSKISVVDQDLTVSGGSIKGVINYGSTDTAATISTGTSAVTYPTNIQVQYSEQYHQVRFTWDKVANAQNYGIAVYLAGKWRIQTQGISASTTSYTTPKNLTPKMTYKVAIAAKVNGTWDVANAIKNAVTITVK</sequence>
<evidence type="ECO:0000313" key="1">
    <source>
        <dbReference type="EMBL" id="EGC04257.1"/>
    </source>
</evidence>
<dbReference type="SUPFAM" id="SSF49265">
    <property type="entry name" value="Fibronectin type III"/>
    <property type="match status" value="1"/>
</dbReference>
<dbReference type="Gene3D" id="2.60.40.10">
    <property type="entry name" value="Immunoglobulins"/>
    <property type="match status" value="1"/>
</dbReference>
<keyword evidence="2" id="KW-1185">Reference proteome</keyword>
<dbReference type="AlphaFoldDB" id="E9S8S3"/>
<proteinExistence type="predicted"/>
<organism evidence="1 2">
    <name type="scientific">Ruminococcus albus 8</name>
    <dbReference type="NCBI Taxonomy" id="246199"/>
    <lineage>
        <taxon>Bacteria</taxon>
        <taxon>Bacillati</taxon>
        <taxon>Bacillota</taxon>
        <taxon>Clostridia</taxon>
        <taxon>Eubacteriales</taxon>
        <taxon>Oscillospiraceae</taxon>
        <taxon>Ruminococcus</taxon>
    </lineage>
</organism>
<comment type="caution">
    <text evidence="1">The sequence shown here is derived from an EMBL/GenBank/DDBJ whole genome shotgun (WGS) entry which is preliminary data.</text>
</comment>
<dbReference type="Gene3D" id="2.60.40.680">
    <property type="match status" value="1"/>
</dbReference>
<dbReference type="EMBL" id="ADKM02000031">
    <property type="protein sequence ID" value="EGC04257.1"/>
    <property type="molecule type" value="Genomic_DNA"/>
</dbReference>
<reference evidence="1 2" key="1">
    <citation type="submission" date="2011-02" db="EMBL/GenBank/DDBJ databases">
        <authorList>
            <person name="Nelson K.E."/>
            <person name="Sutton G."/>
            <person name="Torralba M."/>
            <person name="Durkin S."/>
            <person name="Harkins D."/>
            <person name="Montgomery R."/>
            <person name="Ziemer C."/>
            <person name="Klaassens E."/>
            <person name="Ocuiv P."/>
            <person name="Morrison M."/>
        </authorList>
    </citation>
    <scope>NUCLEOTIDE SEQUENCE [LARGE SCALE GENOMIC DNA]</scope>
    <source>
        <strain evidence="1 2">8</strain>
    </source>
</reference>
<dbReference type="Gene3D" id="2.60.40.2700">
    <property type="match status" value="1"/>
</dbReference>
<dbReference type="eggNOG" id="COG4886">
    <property type="taxonomic scope" value="Bacteria"/>
</dbReference>
<name>E9S8S3_RUMAL</name>
<gene>
    <name evidence="1" type="ORF">CUS_5567</name>
</gene>